<name>A0A9J6AEL1_SOLCO</name>
<proteinExistence type="predicted"/>
<sequence length="127" mass="14513">MGEQEACAGWAGECQWHVPFDLNFVWALTTTTISSKCHHCTTITCTCVLLNSDLSFKDKIIINIKYTEEEPLLSLSSLAIPQKFVGDSIRQHIENFLRETQSLSIGKRLEIGKWISNEEEYEVENLF</sequence>
<dbReference type="EMBL" id="JACXVP010000002">
    <property type="protein sequence ID" value="KAG5623093.1"/>
    <property type="molecule type" value="Genomic_DNA"/>
</dbReference>
<reference evidence="1 2" key="1">
    <citation type="submission" date="2020-09" db="EMBL/GenBank/DDBJ databases">
        <title>De no assembly of potato wild relative species, Solanum commersonii.</title>
        <authorList>
            <person name="Cho K."/>
        </authorList>
    </citation>
    <scope>NUCLEOTIDE SEQUENCE [LARGE SCALE GENOMIC DNA]</scope>
    <source>
        <strain evidence="1">LZ3.2</strain>
        <tissue evidence="1">Leaf</tissue>
    </source>
</reference>
<comment type="caution">
    <text evidence="1">The sequence shown here is derived from an EMBL/GenBank/DDBJ whole genome shotgun (WGS) entry which is preliminary data.</text>
</comment>
<organism evidence="1 2">
    <name type="scientific">Solanum commersonii</name>
    <name type="common">Commerson's wild potato</name>
    <name type="synonym">Commerson's nightshade</name>
    <dbReference type="NCBI Taxonomy" id="4109"/>
    <lineage>
        <taxon>Eukaryota</taxon>
        <taxon>Viridiplantae</taxon>
        <taxon>Streptophyta</taxon>
        <taxon>Embryophyta</taxon>
        <taxon>Tracheophyta</taxon>
        <taxon>Spermatophyta</taxon>
        <taxon>Magnoliopsida</taxon>
        <taxon>eudicotyledons</taxon>
        <taxon>Gunneridae</taxon>
        <taxon>Pentapetalae</taxon>
        <taxon>asterids</taxon>
        <taxon>lamiids</taxon>
        <taxon>Solanales</taxon>
        <taxon>Solanaceae</taxon>
        <taxon>Solanoideae</taxon>
        <taxon>Solaneae</taxon>
        <taxon>Solanum</taxon>
    </lineage>
</organism>
<evidence type="ECO:0000313" key="2">
    <source>
        <dbReference type="Proteomes" id="UP000824120"/>
    </source>
</evidence>
<evidence type="ECO:0000313" key="1">
    <source>
        <dbReference type="EMBL" id="KAG5623093.1"/>
    </source>
</evidence>
<dbReference type="Proteomes" id="UP000824120">
    <property type="component" value="Chromosome 2"/>
</dbReference>
<accession>A0A9J6AEL1</accession>
<gene>
    <name evidence="1" type="ORF">H5410_008311</name>
</gene>
<protein>
    <submittedName>
        <fullName evidence="1">Uncharacterized protein</fullName>
    </submittedName>
</protein>
<keyword evidence="2" id="KW-1185">Reference proteome</keyword>
<dbReference type="AlphaFoldDB" id="A0A9J6AEL1"/>